<dbReference type="GO" id="GO:0016757">
    <property type="term" value="F:glycosyltransferase activity"/>
    <property type="evidence" value="ECO:0007669"/>
    <property type="project" value="UniProtKB-KW"/>
</dbReference>
<feature type="transmembrane region" description="Helical" evidence="7">
    <location>
        <begin position="565"/>
        <end position="587"/>
    </location>
</feature>
<dbReference type="Gene3D" id="3.90.550.10">
    <property type="entry name" value="Spore Coat Polysaccharide Biosynthesis Protein SpsA, Chain A"/>
    <property type="match status" value="1"/>
</dbReference>
<feature type="transmembrane region" description="Helical" evidence="7">
    <location>
        <begin position="536"/>
        <end position="553"/>
    </location>
</feature>
<sequence length="641" mass="70736">MSVIPPTTRERRLLTQSALVPAPPRPERPAWPSRRIWAQQTARVLTLGQRSRWPPVVAVIRIAERERILSRFGTGGWERVLGAVAGVLQDELAHHELLGLDGTDGVVLFLRGTPERQAGRRLGQMSARVSRAELEVGGEQLQTTPICGWTTGATSPGGPPPLELLERAAEAAEFAGTHLDLLPRRWLPKEAVEPPQRLIPDPWRTGLQALFTFALGAGVPFAALAGLYLLGLDLATPAYLAVTIALVITSVFIWMEGLHALNPTPLPDDPGHHPPASAVIAAYLPNEAGTILATLDAFLAQDYPGPLQVVLAYNTPHPMPAIESELHALAARDERLLVLKVPGSTSKAQNINAALQVVTGEFTGLFDADHHPQHDAYRRAWRRLADGADVVQGHCVIRNGANSLVSRNVAVEFEAIYGVSHTGRAKLHQFGLFGGSNGFWNTAVLREVRMHGHMLTEDIDSSFRALLDGRKLVYDPALLSRELAPATAGALWNQRMRWAQGWFQVSRKHLVRALRSPELSRRNKLGIGFLLGWREAYPWLSLQMMPVLAFLIWRSGGADRLDWVIPTFLLTSLYTLSAGPATVLFAWRLAPPELRRRGGWFVMYAFVSALVYTELKNLISRVAHIKELSGERQWIVTPRQP</sequence>
<keyword evidence="2" id="KW-0328">Glycosyltransferase</keyword>
<evidence type="ECO:0000313" key="9">
    <source>
        <dbReference type="Proteomes" id="UP000481583"/>
    </source>
</evidence>
<feature type="transmembrane region" description="Helical" evidence="7">
    <location>
        <begin position="599"/>
        <end position="615"/>
    </location>
</feature>
<dbReference type="InterPro" id="IPR050321">
    <property type="entry name" value="Glycosyltr_2/OpgH_subfam"/>
</dbReference>
<dbReference type="EMBL" id="JAAKZV010000013">
    <property type="protein sequence ID" value="NGN63364.1"/>
    <property type="molecule type" value="Genomic_DNA"/>
</dbReference>
<dbReference type="PANTHER" id="PTHR43867">
    <property type="entry name" value="CELLULOSE SYNTHASE CATALYTIC SUBUNIT A [UDP-FORMING]"/>
    <property type="match status" value="1"/>
</dbReference>
<keyword evidence="6 7" id="KW-0472">Membrane</keyword>
<evidence type="ECO:0000256" key="6">
    <source>
        <dbReference type="ARBA" id="ARBA00023136"/>
    </source>
</evidence>
<dbReference type="CDD" id="cd06423">
    <property type="entry name" value="CESA_like"/>
    <property type="match status" value="1"/>
</dbReference>
<proteinExistence type="predicted"/>
<dbReference type="PANTHER" id="PTHR43867:SF2">
    <property type="entry name" value="CELLULOSE SYNTHASE CATALYTIC SUBUNIT A [UDP-FORMING]"/>
    <property type="match status" value="1"/>
</dbReference>
<keyword evidence="4 7" id="KW-0812">Transmembrane</keyword>
<protein>
    <submittedName>
        <fullName evidence="8">Glycosyltransferase</fullName>
    </submittedName>
</protein>
<feature type="transmembrane region" description="Helical" evidence="7">
    <location>
        <begin position="236"/>
        <end position="255"/>
    </location>
</feature>
<organism evidence="8 9">
    <name type="scientific">Streptomyces coryli</name>
    <dbReference type="NCBI Taxonomy" id="1128680"/>
    <lineage>
        <taxon>Bacteria</taxon>
        <taxon>Bacillati</taxon>
        <taxon>Actinomycetota</taxon>
        <taxon>Actinomycetes</taxon>
        <taxon>Kitasatosporales</taxon>
        <taxon>Streptomycetaceae</taxon>
        <taxon>Streptomyces</taxon>
    </lineage>
</organism>
<dbReference type="RefSeq" id="WP_165232603.1">
    <property type="nucleotide sequence ID" value="NZ_JAAKZV010000013.1"/>
</dbReference>
<evidence type="ECO:0000256" key="2">
    <source>
        <dbReference type="ARBA" id="ARBA00022676"/>
    </source>
</evidence>
<comment type="subcellular location">
    <subcellularLocation>
        <location evidence="1">Membrane</location>
        <topology evidence="1">Multi-pass membrane protein</topology>
    </subcellularLocation>
</comment>
<dbReference type="InterPro" id="IPR043128">
    <property type="entry name" value="Rev_trsase/Diguanyl_cyclase"/>
</dbReference>
<dbReference type="Proteomes" id="UP000481583">
    <property type="component" value="Unassembled WGS sequence"/>
</dbReference>
<accession>A0A6G4TU16</accession>
<evidence type="ECO:0000256" key="1">
    <source>
        <dbReference type="ARBA" id="ARBA00004141"/>
    </source>
</evidence>
<keyword evidence="5 7" id="KW-1133">Transmembrane helix</keyword>
<comment type="caution">
    <text evidence="8">The sequence shown here is derived from an EMBL/GenBank/DDBJ whole genome shotgun (WGS) entry which is preliminary data.</text>
</comment>
<evidence type="ECO:0000256" key="5">
    <source>
        <dbReference type="ARBA" id="ARBA00022989"/>
    </source>
</evidence>
<evidence type="ECO:0000313" key="8">
    <source>
        <dbReference type="EMBL" id="NGN63364.1"/>
    </source>
</evidence>
<dbReference type="Pfam" id="PF13641">
    <property type="entry name" value="Glyco_tranf_2_3"/>
    <property type="match status" value="1"/>
</dbReference>
<evidence type="ECO:0000256" key="3">
    <source>
        <dbReference type="ARBA" id="ARBA00022679"/>
    </source>
</evidence>
<dbReference type="SUPFAM" id="SSF53448">
    <property type="entry name" value="Nucleotide-diphospho-sugar transferases"/>
    <property type="match status" value="1"/>
</dbReference>
<keyword evidence="9" id="KW-1185">Reference proteome</keyword>
<evidence type="ECO:0000256" key="7">
    <source>
        <dbReference type="SAM" id="Phobius"/>
    </source>
</evidence>
<feature type="transmembrane region" description="Helical" evidence="7">
    <location>
        <begin position="207"/>
        <end position="230"/>
    </location>
</feature>
<name>A0A6G4TU16_9ACTN</name>
<keyword evidence="3 8" id="KW-0808">Transferase</keyword>
<gene>
    <name evidence="8" type="ORF">G5C51_05510</name>
</gene>
<evidence type="ECO:0000256" key="4">
    <source>
        <dbReference type="ARBA" id="ARBA00022692"/>
    </source>
</evidence>
<dbReference type="SUPFAM" id="SSF55073">
    <property type="entry name" value="Nucleotide cyclase"/>
    <property type="match status" value="1"/>
</dbReference>
<reference evidence="8 9" key="1">
    <citation type="submission" date="2020-02" db="EMBL/GenBank/DDBJ databases">
        <title>Whole-genome analyses of novel actinobacteria.</title>
        <authorList>
            <person name="Sahin N."/>
        </authorList>
    </citation>
    <scope>NUCLEOTIDE SEQUENCE [LARGE SCALE GENOMIC DNA]</scope>
    <source>
        <strain evidence="8 9">A7024</strain>
    </source>
</reference>
<dbReference type="GO" id="GO:0016020">
    <property type="term" value="C:membrane"/>
    <property type="evidence" value="ECO:0007669"/>
    <property type="project" value="UniProtKB-SubCell"/>
</dbReference>
<dbReference type="InterPro" id="IPR029787">
    <property type="entry name" value="Nucleotide_cyclase"/>
</dbReference>
<dbReference type="InterPro" id="IPR029044">
    <property type="entry name" value="Nucleotide-diphossugar_trans"/>
</dbReference>
<dbReference type="Gene3D" id="3.30.70.270">
    <property type="match status" value="1"/>
</dbReference>
<dbReference type="AlphaFoldDB" id="A0A6G4TU16"/>